<protein>
    <submittedName>
        <fullName evidence="2">Uncharacterized protein</fullName>
    </submittedName>
</protein>
<feature type="region of interest" description="Disordered" evidence="1">
    <location>
        <begin position="44"/>
        <end position="66"/>
    </location>
</feature>
<reference evidence="2" key="1">
    <citation type="submission" date="2022-07" db="EMBL/GenBank/DDBJ databases">
        <title>Phylogenomic reconstructions and comparative analyses of Kickxellomycotina fungi.</title>
        <authorList>
            <person name="Reynolds N.K."/>
            <person name="Stajich J.E."/>
            <person name="Barry K."/>
            <person name="Grigoriev I.V."/>
            <person name="Crous P."/>
            <person name="Smith M.E."/>
        </authorList>
    </citation>
    <scope>NUCLEOTIDE SEQUENCE</scope>
    <source>
        <strain evidence="2">NBRC 100468</strain>
    </source>
</reference>
<organism evidence="2 3">
    <name type="scientific">Mycoemilia scoparia</name>
    <dbReference type="NCBI Taxonomy" id="417184"/>
    <lineage>
        <taxon>Eukaryota</taxon>
        <taxon>Fungi</taxon>
        <taxon>Fungi incertae sedis</taxon>
        <taxon>Zoopagomycota</taxon>
        <taxon>Kickxellomycotina</taxon>
        <taxon>Kickxellomycetes</taxon>
        <taxon>Kickxellales</taxon>
        <taxon>Kickxellaceae</taxon>
        <taxon>Mycoemilia</taxon>
    </lineage>
</organism>
<comment type="caution">
    <text evidence="2">The sequence shown here is derived from an EMBL/GenBank/DDBJ whole genome shotgun (WGS) entry which is preliminary data.</text>
</comment>
<evidence type="ECO:0000313" key="2">
    <source>
        <dbReference type="EMBL" id="KAJ1917121.1"/>
    </source>
</evidence>
<gene>
    <name evidence="2" type="ORF">H4219_003382</name>
</gene>
<proteinExistence type="predicted"/>
<keyword evidence="3" id="KW-1185">Reference proteome</keyword>
<dbReference type="OrthoDB" id="2588098at2759"/>
<evidence type="ECO:0000256" key="1">
    <source>
        <dbReference type="SAM" id="MobiDB-lite"/>
    </source>
</evidence>
<accession>A0A9W8A089</accession>
<dbReference type="AlphaFoldDB" id="A0A9W8A089"/>
<evidence type="ECO:0000313" key="3">
    <source>
        <dbReference type="Proteomes" id="UP001150538"/>
    </source>
</evidence>
<sequence>MACYEKKQTFGSMGKLGEILFEKSAFYYMVFLLSLQRYTSSAPCPPHDDSISTNSSNDDDDDTQLENSKLDHLPVEIICQMFEKISNDKDKIKFAQTSPDIAKKIYYYLATKYGWAGKRIALFGDYSYTVPPQLQDIHESDERATASDRRVRGGSFYDDVNKNSEEINYYQLQNMICIAKIALGKDYFDLNKDDREFMVCCETRKEYVYCNRNNLTRNLICLICWSDDTSMCIQTDLAIYRGDWAWNKLFVVFPSSNHFDFSGWKDITEEVKRQVDYIVETDRALGE</sequence>
<dbReference type="Proteomes" id="UP001150538">
    <property type="component" value="Unassembled WGS sequence"/>
</dbReference>
<dbReference type="EMBL" id="JANBPU010000080">
    <property type="protein sequence ID" value="KAJ1917121.1"/>
    <property type="molecule type" value="Genomic_DNA"/>
</dbReference>
<name>A0A9W8A089_9FUNG</name>